<dbReference type="STRING" id="29655.A0A0K9NTT2"/>
<evidence type="ECO:0000313" key="2">
    <source>
        <dbReference type="Proteomes" id="UP000036987"/>
    </source>
</evidence>
<dbReference type="Proteomes" id="UP000036987">
    <property type="component" value="Unassembled WGS sequence"/>
</dbReference>
<dbReference type="Gene3D" id="1.10.1280.10">
    <property type="entry name" value="Di-copper center containing domain from catechol oxidase"/>
    <property type="match status" value="1"/>
</dbReference>
<name>A0A0K9NTT2_ZOSMR</name>
<protein>
    <submittedName>
        <fullName evidence="1">Uncharacterized protein</fullName>
    </submittedName>
</protein>
<gene>
    <name evidence="1" type="ORF">ZOSMA_61G00140</name>
</gene>
<accession>A0A0K9NTT2</accession>
<dbReference type="SUPFAM" id="SSF48056">
    <property type="entry name" value="Di-copper centre-containing domain"/>
    <property type="match status" value="1"/>
</dbReference>
<organism evidence="1 2">
    <name type="scientific">Zostera marina</name>
    <name type="common">Eelgrass</name>
    <dbReference type="NCBI Taxonomy" id="29655"/>
    <lineage>
        <taxon>Eukaryota</taxon>
        <taxon>Viridiplantae</taxon>
        <taxon>Streptophyta</taxon>
        <taxon>Embryophyta</taxon>
        <taxon>Tracheophyta</taxon>
        <taxon>Spermatophyta</taxon>
        <taxon>Magnoliopsida</taxon>
        <taxon>Liliopsida</taxon>
        <taxon>Zosteraceae</taxon>
        <taxon>Zostera</taxon>
    </lineage>
</organism>
<evidence type="ECO:0000313" key="1">
    <source>
        <dbReference type="EMBL" id="KMZ60043.1"/>
    </source>
</evidence>
<dbReference type="PANTHER" id="PTHR11474">
    <property type="entry name" value="TYROSINASE FAMILY MEMBER"/>
    <property type="match status" value="1"/>
</dbReference>
<dbReference type="EMBL" id="LFYR01001661">
    <property type="protein sequence ID" value="KMZ60043.1"/>
    <property type="molecule type" value="Genomic_DNA"/>
</dbReference>
<dbReference type="OrthoDB" id="1729000at2759"/>
<sequence length="194" mass="21721">MLSINKLHNHRKSNTMATILICSPRLIELPRPSFSSASPSRILSTRKTRTVVCNASIDRRDMLISLGGLYSAASSGLIMPRQTIAAPIESPDLSTCKKSMAELDENIVTIEPTCCPPYSDKIVDFCPTTPSRIRVRPAVQNMTNDQIAKYKEAIKRMRALDKEDPRSFMQQANIHCAYCNNAYDQASAYFFTKL</sequence>
<keyword evidence="2" id="KW-1185">Reference proteome</keyword>
<proteinExistence type="predicted"/>
<dbReference type="OMA" id="AVNTIFP"/>
<dbReference type="InterPro" id="IPR008922">
    <property type="entry name" value="Di-copper_centre_dom_sf"/>
</dbReference>
<reference evidence="2" key="1">
    <citation type="journal article" date="2016" name="Nature">
        <title>The genome of the seagrass Zostera marina reveals angiosperm adaptation to the sea.</title>
        <authorList>
            <person name="Olsen J.L."/>
            <person name="Rouze P."/>
            <person name="Verhelst B."/>
            <person name="Lin Y.-C."/>
            <person name="Bayer T."/>
            <person name="Collen J."/>
            <person name="Dattolo E."/>
            <person name="De Paoli E."/>
            <person name="Dittami S."/>
            <person name="Maumus F."/>
            <person name="Michel G."/>
            <person name="Kersting A."/>
            <person name="Lauritano C."/>
            <person name="Lohaus R."/>
            <person name="Toepel M."/>
            <person name="Tonon T."/>
            <person name="Vanneste K."/>
            <person name="Amirebrahimi M."/>
            <person name="Brakel J."/>
            <person name="Bostroem C."/>
            <person name="Chovatia M."/>
            <person name="Grimwood J."/>
            <person name="Jenkins J.W."/>
            <person name="Jueterbock A."/>
            <person name="Mraz A."/>
            <person name="Stam W.T."/>
            <person name="Tice H."/>
            <person name="Bornberg-Bauer E."/>
            <person name="Green P.J."/>
            <person name="Pearson G.A."/>
            <person name="Procaccini G."/>
            <person name="Duarte C.M."/>
            <person name="Schmutz J."/>
            <person name="Reusch T.B.H."/>
            <person name="Van de Peer Y."/>
        </authorList>
    </citation>
    <scope>NUCLEOTIDE SEQUENCE [LARGE SCALE GENOMIC DNA]</scope>
    <source>
        <strain evidence="2">cv. Finnish</strain>
    </source>
</reference>
<dbReference type="InterPro" id="IPR050316">
    <property type="entry name" value="Tyrosinase/Hemocyanin"/>
</dbReference>
<comment type="caution">
    <text evidence="1">The sequence shown here is derived from an EMBL/GenBank/DDBJ whole genome shotgun (WGS) entry which is preliminary data.</text>
</comment>
<dbReference type="AlphaFoldDB" id="A0A0K9NTT2"/>
<dbReference type="PANTHER" id="PTHR11474:SF76">
    <property type="entry name" value="SHKT DOMAIN-CONTAINING PROTEIN"/>
    <property type="match status" value="1"/>
</dbReference>